<keyword evidence="2" id="KW-1185">Reference proteome</keyword>
<dbReference type="Gene3D" id="1.25.40.10">
    <property type="entry name" value="Tetratricopeptide repeat domain"/>
    <property type="match status" value="1"/>
</dbReference>
<evidence type="ECO:0000313" key="2">
    <source>
        <dbReference type="Proteomes" id="UP000293912"/>
    </source>
</evidence>
<evidence type="ECO:0008006" key="3">
    <source>
        <dbReference type="Google" id="ProtNLM"/>
    </source>
</evidence>
<organism evidence="1 2">
    <name type="scientific">Hydrogenophaga pseudoflava</name>
    <name type="common">Pseudomonas carboxydoflava</name>
    <dbReference type="NCBI Taxonomy" id="47421"/>
    <lineage>
        <taxon>Bacteria</taxon>
        <taxon>Pseudomonadati</taxon>
        <taxon>Pseudomonadota</taxon>
        <taxon>Betaproteobacteria</taxon>
        <taxon>Burkholderiales</taxon>
        <taxon>Comamonadaceae</taxon>
        <taxon>Hydrogenophaga</taxon>
    </lineage>
</organism>
<dbReference type="SUPFAM" id="SSF48452">
    <property type="entry name" value="TPR-like"/>
    <property type="match status" value="1"/>
</dbReference>
<gene>
    <name evidence="1" type="ORF">HPF_14070</name>
</gene>
<proteinExistence type="predicted"/>
<reference evidence="1 2" key="1">
    <citation type="submission" date="2019-03" db="EMBL/GenBank/DDBJ databases">
        <authorList>
            <person name="Sebastian G."/>
            <person name="Baumann P."/>
            <person name="Ruckert C."/>
            <person name="Kalinowski J."/>
            <person name="Nebel B."/>
            <person name="Takors R."/>
            <person name="Blombach B."/>
        </authorList>
    </citation>
    <scope>NUCLEOTIDE SEQUENCE [LARGE SCALE GENOMIC DNA]</scope>
    <source>
        <strain evidence="1 2">DSM 1084</strain>
    </source>
</reference>
<dbReference type="InterPro" id="IPR011990">
    <property type="entry name" value="TPR-like_helical_dom_sf"/>
</dbReference>
<dbReference type="AlphaFoldDB" id="A0A4V1ABQ9"/>
<dbReference type="KEGG" id="hpse:HPF_14070"/>
<protein>
    <recommendedName>
        <fullName evidence="3">Tetratricopeptide repeat protein</fullName>
    </recommendedName>
</protein>
<name>A0A4V1ABQ9_HYDPS</name>
<evidence type="ECO:0000313" key="1">
    <source>
        <dbReference type="EMBL" id="QBM28823.1"/>
    </source>
</evidence>
<sequence length="223" mass="23995">MSPADRMRRQRVQALLASARGRHTEALRLAHSALELAEGGSVDRYRLLLMADIGWTHLQMGQAASAVGAFRNLLLHLDHSIRQGLARARALSGLTAALVAAGQVDDAARVAGRTVHALQQANLLCSRCEVFAWLLAAKGNGIAAAQLIGAGDAFTAGSETERDPISQLARARTMALLEKLLPADDTNYWQAQGAISDENHVRQLLERAFVTPPQGDDFEDTLT</sequence>
<dbReference type="Proteomes" id="UP000293912">
    <property type="component" value="Chromosome"/>
</dbReference>
<accession>A0A4V1ABQ9</accession>
<dbReference type="EMBL" id="CP037867">
    <property type="protein sequence ID" value="QBM28823.1"/>
    <property type="molecule type" value="Genomic_DNA"/>
</dbReference>